<keyword evidence="3" id="KW-1185">Reference proteome</keyword>
<protein>
    <submittedName>
        <fullName evidence="2">Uncharacterized protein</fullName>
    </submittedName>
</protein>
<evidence type="ECO:0000313" key="3">
    <source>
        <dbReference type="Proteomes" id="UP000887116"/>
    </source>
</evidence>
<dbReference type="EMBL" id="BMAO01023520">
    <property type="protein sequence ID" value="GFQ89213.1"/>
    <property type="molecule type" value="Genomic_DNA"/>
</dbReference>
<accession>A0A8X6FV02</accession>
<evidence type="ECO:0000256" key="1">
    <source>
        <dbReference type="SAM" id="MobiDB-lite"/>
    </source>
</evidence>
<sequence length="88" mass="10660">MARRRSGMRDTNNDDEDSFSAEEKVYKTLVPLVNSIFNQKYQGNKYLVQGRMIKESTHTYRKTTFRRKKEQNVQNSYMEKHFKDRMDN</sequence>
<dbReference type="AlphaFoldDB" id="A0A8X6FV02"/>
<name>A0A8X6FV02_TRICU</name>
<comment type="caution">
    <text evidence="2">The sequence shown here is derived from an EMBL/GenBank/DDBJ whole genome shotgun (WGS) entry which is preliminary data.</text>
</comment>
<reference evidence="2" key="1">
    <citation type="submission" date="2020-07" db="EMBL/GenBank/DDBJ databases">
        <title>Multicomponent nature underlies the extraordinary mechanical properties of spider dragline silk.</title>
        <authorList>
            <person name="Kono N."/>
            <person name="Nakamura H."/>
            <person name="Mori M."/>
            <person name="Yoshida Y."/>
            <person name="Ohtoshi R."/>
            <person name="Malay A.D."/>
            <person name="Moran D.A.P."/>
            <person name="Tomita M."/>
            <person name="Numata K."/>
            <person name="Arakawa K."/>
        </authorList>
    </citation>
    <scope>NUCLEOTIDE SEQUENCE</scope>
</reference>
<feature type="region of interest" description="Disordered" evidence="1">
    <location>
        <begin position="1"/>
        <end position="20"/>
    </location>
</feature>
<organism evidence="2 3">
    <name type="scientific">Trichonephila clavata</name>
    <name type="common">Joro spider</name>
    <name type="synonym">Nephila clavata</name>
    <dbReference type="NCBI Taxonomy" id="2740835"/>
    <lineage>
        <taxon>Eukaryota</taxon>
        <taxon>Metazoa</taxon>
        <taxon>Ecdysozoa</taxon>
        <taxon>Arthropoda</taxon>
        <taxon>Chelicerata</taxon>
        <taxon>Arachnida</taxon>
        <taxon>Araneae</taxon>
        <taxon>Araneomorphae</taxon>
        <taxon>Entelegynae</taxon>
        <taxon>Araneoidea</taxon>
        <taxon>Nephilidae</taxon>
        <taxon>Trichonephila</taxon>
    </lineage>
</organism>
<proteinExistence type="predicted"/>
<dbReference type="Proteomes" id="UP000887116">
    <property type="component" value="Unassembled WGS sequence"/>
</dbReference>
<gene>
    <name evidence="2" type="ORF">TNCT_265951</name>
</gene>
<evidence type="ECO:0000313" key="2">
    <source>
        <dbReference type="EMBL" id="GFQ89213.1"/>
    </source>
</evidence>